<keyword evidence="1" id="KW-0472">Membrane</keyword>
<keyword evidence="1" id="KW-0812">Transmembrane</keyword>
<reference evidence="6 7" key="1">
    <citation type="journal article" date="2020" name="bioRxiv">
        <title>A rank-normalized archaeal taxonomy based on genome phylogeny resolves widespread incomplete and uneven classifications.</title>
        <authorList>
            <person name="Rinke C."/>
            <person name="Chuvochina M."/>
            <person name="Mussig A.J."/>
            <person name="Chaumeil P.-A."/>
            <person name="Waite D.W."/>
            <person name="Whitman W.B."/>
            <person name="Parks D.H."/>
            <person name="Hugenholtz P."/>
        </authorList>
    </citation>
    <scope>NUCLEOTIDE SEQUENCE [LARGE SCALE GENOMIC DNA]</scope>
</reference>
<sequence>MVLEVLAAFLAWLSGTMQFLIQTFGLPGLFFAAILENATLFVGIPLELIIIAFHYATHANPLLIAVIAGLGAAIGELTGYAIGRAGTGIAEKIKHHQIGLFNMLEKQIDAKGPFAVFLLLLLPIPFDLVGIASGIAKMNPLKFFLATFAGKTTRFFLVLIAASFGIKLLLGFFGAAS</sequence>
<evidence type="ECO:0000313" key="6">
    <source>
        <dbReference type="Proteomes" id="UP000527315"/>
    </source>
</evidence>
<feature type="transmembrane region" description="Helical" evidence="1">
    <location>
        <begin position="155"/>
        <end position="176"/>
    </location>
</feature>
<evidence type="ECO:0000313" key="4">
    <source>
        <dbReference type="EMBL" id="HIH33370.1"/>
    </source>
</evidence>
<dbReference type="PANTHER" id="PTHR42709:SF11">
    <property type="entry name" value="DEDA FAMILY PROTEIN"/>
    <property type="match status" value="1"/>
</dbReference>
<feature type="transmembrane region" description="Helical" evidence="1">
    <location>
        <begin position="6"/>
        <end position="31"/>
    </location>
</feature>
<reference evidence="5" key="2">
    <citation type="submission" date="2021-03" db="EMBL/GenBank/DDBJ databases">
        <authorList>
            <person name="Jaffe A."/>
        </authorList>
    </citation>
    <scope>NUCLEOTIDE SEQUENCE</scope>
    <source>
        <strain evidence="5">RIFCSPLOWO2_01_FULL_43_13</strain>
    </source>
</reference>
<feature type="domain" description="VTT" evidence="2">
    <location>
        <begin position="44"/>
        <end position="161"/>
    </location>
</feature>
<dbReference type="InterPro" id="IPR032816">
    <property type="entry name" value="VTT_dom"/>
</dbReference>
<comment type="caution">
    <text evidence="4">The sequence shown here is derived from an EMBL/GenBank/DDBJ whole genome shotgun (WGS) entry which is preliminary data.</text>
</comment>
<accession>A0A7J4KVU2</accession>
<reference evidence="5" key="3">
    <citation type="submission" date="2021-05" db="EMBL/GenBank/DDBJ databases">
        <title>Protein family content uncovers lineage relationships and bacterial pathway maintenance mechanisms in DPANN archaea.</title>
        <authorList>
            <person name="Castelle C.J."/>
            <person name="Meheust R."/>
            <person name="Jaffe A.L."/>
            <person name="Seitz K."/>
            <person name="Gong X."/>
            <person name="Baker B.J."/>
            <person name="Banfield J.F."/>
        </authorList>
    </citation>
    <scope>NUCLEOTIDE SEQUENCE</scope>
    <source>
        <strain evidence="5">RIFCSPLOWO2_01_FULL_43_13</strain>
    </source>
</reference>
<feature type="transmembrane region" description="Helical" evidence="1">
    <location>
        <begin position="62"/>
        <end position="82"/>
    </location>
</feature>
<protein>
    <submittedName>
        <fullName evidence="5">VTT domain-containing protein</fullName>
    </submittedName>
</protein>
<dbReference type="AlphaFoldDB" id="A0A7J4KVU2"/>
<evidence type="ECO:0000259" key="2">
    <source>
        <dbReference type="Pfam" id="PF09335"/>
    </source>
</evidence>
<evidence type="ECO:0000313" key="3">
    <source>
        <dbReference type="EMBL" id="HIH21321.1"/>
    </source>
</evidence>
<dbReference type="EMBL" id="DUFJ01000085">
    <property type="protein sequence ID" value="HIH33370.1"/>
    <property type="molecule type" value="Genomic_DNA"/>
</dbReference>
<name>A0A7J4KVU2_9ARCH</name>
<feature type="transmembrane region" description="Helical" evidence="1">
    <location>
        <begin position="38"/>
        <end position="56"/>
    </location>
</feature>
<organism evidence="4 6">
    <name type="scientific">Candidatus Iainarchaeum sp</name>
    <dbReference type="NCBI Taxonomy" id="3101447"/>
    <lineage>
        <taxon>Archaea</taxon>
        <taxon>Candidatus Iainarchaeota</taxon>
        <taxon>Candidatus Iainarchaeia</taxon>
        <taxon>Candidatus Iainarchaeales</taxon>
        <taxon>Candidatus Iainarchaeaceae</taxon>
        <taxon>Candidatus Iainarchaeum</taxon>
    </lineage>
</organism>
<evidence type="ECO:0000256" key="1">
    <source>
        <dbReference type="SAM" id="Phobius"/>
    </source>
</evidence>
<evidence type="ECO:0000313" key="5">
    <source>
        <dbReference type="EMBL" id="MBS3058554.1"/>
    </source>
</evidence>
<feature type="transmembrane region" description="Helical" evidence="1">
    <location>
        <begin position="114"/>
        <end position="135"/>
    </location>
</feature>
<dbReference type="Proteomes" id="UP000527315">
    <property type="component" value="Unassembled WGS sequence"/>
</dbReference>
<dbReference type="PANTHER" id="PTHR42709">
    <property type="entry name" value="ALKALINE PHOSPHATASE LIKE PROTEIN"/>
    <property type="match status" value="1"/>
</dbReference>
<keyword evidence="1" id="KW-1133">Transmembrane helix</keyword>
<dbReference type="EMBL" id="JAGVWB010000028">
    <property type="protein sequence ID" value="MBS3058554.1"/>
    <property type="molecule type" value="Genomic_DNA"/>
</dbReference>
<dbReference type="Proteomes" id="UP000680185">
    <property type="component" value="Unassembled WGS sequence"/>
</dbReference>
<dbReference type="Proteomes" id="UP000590964">
    <property type="component" value="Unassembled WGS sequence"/>
</dbReference>
<evidence type="ECO:0000313" key="7">
    <source>
        <dbReference type="Proteomes" id="UP000590964"/>
    </source>
</evidence>
<gene>
    <name evidence="3" type="ORF">HA222_01505</name>
    <name evidence="4" type="ORF">HA227_03895</name>
    <name evidence="5" type="ORF">J4478_04090</name>
</gene>
<dbReference type="Pfam" id="PF09335">
    <property type="entry name" value="VTT_dom"/>
    <property type="match status" value="1"/>
</dbReference>
<proteinExistence type="predicted"/>
<dbReference type="InterPro" id="IPR051311">
    <property type="entry name" value="DedA_domain"/>
</dbReference>
<dbReference type="GO" id="GO:0005886">
    <property type="term" value="C:plasma membrane"/>
    <property type="evidence" value="ECO:0007669"/>
    <property type="project" value="TreeGrafter"/>
</dbReference>
<dbReference type="EMBL" id="DUFW01000023">
    <property type="protein sequence ID" value="HIH21321.1"/>
    <property type="molecule type" value="Genomic_DNA"/>
</dbReference>